<evidence type="ECO:0000256" key="2">
    <source>
        <dbReference type="ARBA" id="ARBA00023043"/>
    </source>
</evidence>
<feature type="repeat" description="ANK" evidence="3">
    <location>
        <begin position="55"/>
        <end position="95"/>
    </location>
</feature>
<dbReference type="InterPro" id="IPR002110">
    <property type="entry name" value="Ankyrin_rpt"/>
</dbReference>
<proteinExistence type="predicted"/>
<dbReference type="PANTHER" id="PTHR24189:SF50">
    <property type="entry name" value="ANKYRIN REPEAT AND SOCS BOX PROTEIN 2"/>
    <property type="match status" value="1"/>
</dbReference>
<keyword evidence="5" id="KW-1185">Reference proteome</keyword>
<sequence>MEERNKSPPGINSQSTVDEDQFITDKLFASIVLKRFKLARILAEGGADVKATLSSGVTPLMAACDAVTEKRHLKKKCEVIFCLLKNGADINAKDKYDRTPLHYACINGCAEVIKILEENGADKEEFDLNGKKPSFYTENELSQKKFSIRTQRDSIATESMMNTNFSYRHWDSREFLNVF</sequence>
<dbReference type="InterPro" id="IPR050745">
    <property type="entry name" value="Multifunctional_regulatory"/>
</dbReference>
<accession>A0A8B6CWV2</accession>
<dbReference type="Proteomes" id="UP000596742">
    <property type="component" value="Unassembled WGS sequence"/>
</dbReference>
<dbReference type="EMBL" id="UYJE01002394">
    <property type="protein sequence ID" value="VDI10332.1"/>
    <property type="molecule type" value="Genomic_DNA"/>
</dbReference>
<reference evidence="4" key="1">
    <citation type="submission" date="2018-11" db="EMBL/GenBank/DDBJ databases">
        <authorList>
            <person name="Alioto T."/>
            <person name="Alioto T."/>
        </authorList>
    </citation>
    <scope>NUCLEOTIDE SEQUENCE</scope>
</reference>
<dbReference type="AlphaFoldDB" id="A0A8B6CWV2"/>
<dbReference type="OrthoDB" id="6066600at2759"/>
<dbReference type="PANTHER" id="PTHR24189">
    <property type="entry name" value="MYOTROPHIN"/>
    <property type="match status" value="1"/>
</dbReference>
<dbReference type="SMART" id="SM00248">
    <property type="entry name" value="ANK"/>
    <property type="match status" value="2"/>
</dbReference>
<dbReference type="Pfam" id="PF12796">
    <property type="entry name" value="Ank_2"/>
    <property type="match status" value="1"/>
</dbReference>
<keyword evidence="2 3" id="KW-0040">ANK repeat</keyword>
<protein>
    <submittedName>
        <fullName evidence="4">Uncharacterized protein</fullName>
    </submittedName>
</protein>
<gene>
    <name evidence="4" type="ORF">MGAL_10B027644</name>
</gene>
<feature type="repeat" description="ANK" evidence="3">
    <location>
        <begin position="96"/>
        <end position="128"/>
    </location>
</feature>
<dbReference type="PROSITE" id="PS50297">
    <property type="entry name" value="ANK_REP_REGION"/>
    <property type="match status" value="1"/>
</dbReference>
<dbReference type="PROSITE" id="PS50088">
    <property type="entry name" value="ANK_REPEAT"/>
    <property type="match status" value="2"/>
</dbReference>
<comment type="caution">
    <text evidence="4">The sequence shown here is derived from an EMBL/GenBank/DDBJ whole genome shotgun (WGS) entry which is preliminary data.</text>
</comment>
<dbReference type="InterPro" id="IPR036770">
    <property type="entry name" value="Ankyrin_rpt-contain_sf"/>
</dbReference>
<organism evidence="4 5">
    <name type="scientific">Mytilus galloprovincialis</name>
    <name type="common">Mediterranean mussel</name>
    <dbReference type="NCBI Taxonomy" id="29158"/>
    <lineage>
        <taxon>Eukaryota</taxon>
        <taxon>Metazoa</taxon>
        <taxon>Spiralia</taxon>
        <taxon>Lophotrochozoa</taxon>
        <taxon>Mollusca</taxon>
        <taxon>Bivalvia</taxon>
        <taxon>Autobranchia</taxon>
        <taxon>Pteriomorphia</taxon>
        <taxon>Mytilida</taxon>
        <taxon>Mytiloidea</taxon>
        <taxon>Mytilidae</taxon>
        <taxon>Mytilinae</taxon>
        <taxon>Mytilus</taxon>
    </lineage>
</organism>
<evidence type="ECO:0000256" key="1">
    <source>
        <dbReference type="ARBA" id="ARBA00022737"/>
    </source>
</evidence>
<evidence type="ECO:0000256" key="3">
    <source>
        <dbReference type="PROSITE-ProRule" id="PRU00023"/>
    </source>
</evidence>
<name>A0A8B6CWV2_MYTGA</name>
<evidence type="ECO:0000313" key="4">
    <source>
        <dbReference type="EMBL" id="VDI10332.1"/>
    </source>
</evidence>
<evidence type="ECO:0000313" key="5">
    <source>
        <dbReference type="Proteomes" id="UP000596742"/>
    </source>
</evidence>
<dbReference type="SUPFAM" id="SSF48403">
    <property type="entry name" value="Ankyrin repeat"/>
    <property type="match status" value="1"/>
</dbReference>
<dbReference type="Gene3D" id="1.25.40.20">
    <property type="entry name" value="Ankyrin repeat-containing domain"/>
    <property type="match status" value="1"/>
</dbReference>
<keyword evidence="1" id="KW-0677">Repeat</keyword>